<protein>
    <submittedName>
        <fullName evidence="1">Sarcosine oxidase subunit gamma</fullName>
    </submittedName>
</protein>
<accession>A0A8J3V394</accession>
<dbReference type="RefSeq" id="WP_203947053.1">
    <property type="nucleotide sequence ID" value="NZ_BOOR01000042.1"/>
</dbReference>
<name>A0A8J3V394_9ACTN</name>
<organism evidence="1 2">
    <name type="scientific">Planotetraspora thailandica</name>
    <dbReference type="NCBI Taxonomy" id="487172"/>
    <lineage>
        <taxon>Bacteria</taxon>
        <taxon>Bacillati</taxon>
        <taxon>Actinomycetota</taxon>
        <taxon>Actinomycetes</taxon>
        <taxon>Streptosporangiales</taxon>
        <taxon>Streptosporangiaceae</taxon>
        <taxon>Planotetraspora</taxon>
    </lineage>
</organism>
<dbReference type="InterPro" id="IPR027266">
    <property type="entry name" value="TrmE/GcvT-like"/>
</dbReference>
<evidence type="ECO:0000313" key="1">
    <source>
        <dbReference type="EMBL" id="GII56919.1"/>
    </source>
</evidence>
<dbReference type="SUPFAM" id="SSF103025">
    <property type="entry name" value="Folate-binding domain"/>
    <property type="match status" value="1"/>
</dbReference>
<proteinExistence type="predicted"/>
<dbReference type="Pfam" id="PF04268">
    <property type="entry name" value="SoxG"/>
    <property type="match status" value="1"/>
</dbReference>
<dbReference type="Proteomes" id="UP000605992">
    <property type="component" value="Unassembled WGS sequence"/>
</dbReference>
<evidence type="ECO:0000313" key="2">
    <source>
        <dbReference type="Proteomes" id="UP000605992"/>
    </source>
</evidence>
<comment type="caution">
    <text evidence="1">The sequence shown here is derived from an EMBL/GenBank/DDBJ whole genome shotgun (WGS) entry which is preliminary data.</text>
</comment>
<keyword evidence="2" id="KW-1185">Reference proteome</keyword>
<sequence>MAERLSPLARFTPVTTDDLRIAEVPFLTQVNLRVDPKSGAAADIGLALGAPLPTGPGTYASATGYDVLWLGPDEWLVVGAQGHDVEGVIRAAAGDAHVGVTDVSAQRTVVAVDGRRSRDLLAHGCALDLHPRVFGPGRCAQTMLARAQVVLTARESDEFRVFVRSSFAGYLAAWLLDAAVEYLPDGPVTSR</sequence>
<dbReference type="Gene3D" id="3.30.70.1520">
    <property type="entry name" value="Heterotetrameric sarcosine oxidase"/>
    <property type="match status" value="1"/>
</dbReference>
<dbReference type="AlphaFoldDB" id="A0A8J3V394"/>
<gene>
    <name evidence="1" type="primary">soxG</name>
    <name evidence="1" type="ORF">Pth03_53080</name>
</gene>
<dbReference type="EMBL" id="BOOR01000042">
    <property type="protein sequence ID" value="GII56919.1"/>
    <property type="molecule type" value="Genomic_DNA"/>
</dbReference>
<dbReference type="Gene3D" id="3.30.1360.120">
    <property type="entry name" value="Probable tRNA modification gtpase trme, domain 1"/>
    <property type="match status" value="1"/>
</dbReference>
<dbReference type="InterPro" id="IPR007375">
    <property type="entry name" value="SoxG"/>
</dbReference>
<reference evidence="1" key="1">
    <citation type="submission" date="2021-01" db="EMBL/GenBank/DDBJ databases">
        <title>Whole genome shotgun sequence of Planotetraspora thailandica NBRC 104271.</title>
        <authorList>
            <person name="Komaki H."/>
            <person name="Tamura T."/>
        </authorList>
    </citation>
    <scope>NUCLEOTIDE SEQUENCE</scope>
    <source>
        <strain evidence="1">NBRC 104271</strain>
    </source>
</reference>